<evidence type="ECO:0000313" key="4">
    <source>
        <dbReference type="Proteomes" id="UP001326567"/>
    </source>
</evidence>
<dbReference type="Proteomes" id="UP001210770">
    <property type="component" value="Chromosome"/>
</dbReference>
<proteinExistence type="predicted"/>
<reference evidence="2 4" key="2">
    <citation type="submission" date="2023-11" db="EMBL/GenBank/DDBJ databases">
        <title>From the Deep-Sea to the Surface: Bacterial Genomes Isolated from the Moytirra Hydrothermal Vent Plume.</title>
        <authorList>
            <person name="Major S.R."/>
        </authorList>
    </citation>
    <scope>NUCLEOTIDE SEQUENCE [LARGE SCALE GENOMIC DNA]</scope>
    <source>
        <strain evidence="2 4">OXR-9</strain>
    </source>
</reference>
<evidence type="ECO:0000313" key="3">
    <source>
        <dbReference type="Proteomes" id="UP001210770"/>
    </source>
</evidence>
<dbReference type="AlphaFoldDB" id="A0AAX3LLD2"/>
<evidence type="ECO:0000313" key="2">
    <source>
        <dbReference type="EMBL" id="WPZ20257.1"/>
    </source>
</evidence>
<accession>A0AAX3LLD2</accession>
<dbReference type="EMBL" id="CP139725">
    <property type="protein sequence ID" value="WPZ20257.1"/>
    <property type="molecule type" value="Genomic_DNA"/>
</dbReference>
<protein>
    <submittedName>
        <fullName evidence="1">Uncharacterized protein</fullName>
    </submittedName>
</protein>
<dbReference type="RefSeq" id="WP_271687103.1">
    <property type="nucleotide sequence ID" value="NZ_CP116419.1"/>
</dbReference>
<dbReference type="Proteomes" id="UP001326567">
    <property type="component" value="Chromosome"/>
</dbReference>
<dbReference type="EMBL" id="CP116423">
    <property type="protein sequence ID" value="WCE68800.1"/>
    <property type="molecule type" value="Genomic_DNA"/>
</dbReference>
<evidence type="ECO:0000313" key="1">
    <source>
        <dbReference type="EMBL" id="WCE68800.1"/>
    </source>
</evidence>
<gene>
    <name evidence="1" type="ORF">PL336_08185</name>
    <name evidence="2" type="ORF">T7987_08595</name>
</gene>
<keyword evidence="4" id="KW-1185">Reference proteome</keyword>
<organism evidence="1 3">
    <name type="scientific">Sulfitobacter faviae</name>
    <dbReference type="NCBI Taxonomy" id="1775881"/>
    <lineage>
        <taxon>Bacteria</taxon>
        <taxon>Pseudomonadati</taxon>
        <taxon>Pseudomonadota</taxon>
        <taxon>Alphaproteobacteria</taxon>
        <taxon>Rhodobacterales</taxon>
        <taxon>Roseobacteraceae</taxon>
        <taxon>Sulfitobacter</taxon>
    </lineage>
</organism>
<name>A0AAX3LLD2_9RHOB</name>
<sequence length="89" mass="8905">MKNLVWLVVAALIALAGYMLFTGKGPQEVAIEASEAINAPEVAEDMTNAAEDAADAIAGSVDAAGEAISDAVDDATESANDAAEPAAQN</sequence>
<reference evidence="1" key="1">
    <citation type="submission" date="2023-01" db="EMBL/GenBank/DDBJ databases">
        <title>Comparative genomic analysis of cold water coral derived Sulfitobacter faviae: insights into their metabolism and habitat adaptation.</title>
        <authorList>
            <person name="Guo Y."/>
            <person name="Lin S."/>
            <person name="Huang Z."/>
            <person name="Tang K."/>
            <person name="Wang X."/>
        </authorList>
    </citation>
    <scope>NUCLEOTIDE SEQUENCE</scope>
    <source>
        <strain evidence="1">SCSIO W_1865</strain>
    </source>
</reference>